<evidence type="ECO:0000259" key="2">
    <source>
        <dbReference type="Pfam" id="PF06251"/>
    </source>
</evidence>
<evidence type="ECO:0000313" key="5">
    <source>
        <dbReference type="Proteomes" id="UP001589792"/>
    </source>
</evidence>
<evidence type="ECO:0000259" key="3">
    <source>
        <dbReference type="Pfam" id="PF20616"/>
    </source>
</evidence>
<proteinExistence type="predicted"/>
<keyword evidence="5" id="KW-1185">Reference proteome</keyword>
<feature type="domain" description="Capsule biosynthesis GfcC-like N-terminal" evidence="3">
    <location>
        <begin position="21"/>
        <end position="148"/>
    </location>
</feature>
<dbReference type="InterPro" id="IPR010425">
    <property type="entry name" value="Caps_synth_GfcC-like_C"/>
</dbReference>
<dbReference type="EMBL" id="JBHLXG010000018">
    <property type="protein sequence ID" value="MFC0228043.1"/>
    <property type="molecule type" value="Genomic_DNA"/>
</dbReference>
<reference evidence="4 5" key="1">
    <citation type="submission" date="2024-09" db="EMBL/GenBank/DDBJ databases">
        <authorList>
            <person name="Sun Q."/>
            <person name="Mori K."/>
        </authorList>
    </citation>
    <scope>NUCLEOTIDE SEQUENCE [LARGE SCALE GENOMIC DNA]</scope>
    <source>
        <strain evidence="4 5">CCM 8626</strain>
    </source>
</reference>
<dbReference type="RefSeq" id="WP_380677246.1">
    <property type="nucleotide sequence ID" value="NZ_CP173186.1"/>
</dbReference>
<accession>A0ABV6EGA9</accession>
<dbReference type="Proteomes" id="UP001589792">
    <property type="component" value="Unassembled WGS sequence"/>
</dbReference>
<sequence length="251" mass="27704">MKKINLLFSALLCLFINVAIADSRITVSYPGKASFTLENVPTLEDLVVNNPALPGDIWWQGAAIAERGATQIQQQKKQQLLARLAQLSSLLRSEDDASLASTVDTVRSQIAELNVVGRQFVQLDPDFLQLRPDQNHRLVGEYQLFLAPAPHSVKVLGALAPNGKRDYLPGKDVSDYLDGLKTLKGSENSNAWIITAQGKAQPVPIAYWNRQHNELTPGDVLFLGFAVSALPKDYKDINEQIISLLTHRIPD</sequence>
<protein>
    <submittedName>
        <fullName evidence="4">Capsule biosynthesis GfcC D2 domain-containing protein</fullName>
    </submittedName>
</protein>
<dbReference type="Gene3D" id="3.10.560.10">
    <property type="entry name" value="Outer membrane lipoprotein wza domain like"/>
    <property type="match status" value="1"/>
</dbReference>
<comment type="caution">
    <text evidence="4">The sequence shown here is derived from an EMBL/GenBank/DDBJ whole genome shotgun (WGS) entry which is preliminary data.</text>
</comment>
<name>A0ABV6EGA9_9GAMM</name>
<dbReference type="Pfam" id="PF06251">
    <property type="entry name" value="Caps_syn_GfcC_C"/>
    <property type="match status" value="1"/>
</dbReference>
<dbReference type="InterPro" id="IPR046459">
    <property type="entry name" value="Caps_syn_GfcC_N"/>
</dbReference>
<evidence type="ECO:0000313" key="4">
    <source>
        <dbReference type="EMBL" id="MFC0228043.1"/>
    </source>
</evidence>
<dbReference type="Gene3D" id="6.10.250.2280">
    <property type="match status" value="1"/>
</dbReference>
<feature type="signal peptide" evidence="1">
    <location>
        <begin position="1"/>
        <end position="21"/>
    </location>
</feature>
<dbReference type="Gene3D" id="3.10.20.700">
    <property type="match status" value="1"/>
</dbReference>
<feature type="domain" description="Capsule biosynthesis GfcC-like C-terminal" evidence="2">
    <location>
        <begin position="163"/>
        <end position="250"/>
    </location>
</feature>
<feature type="chain" id="PRO_5045336750" evidence="1">
    <location>
        <begin position="22"/>
        <end position="251"/>
    </location>
</feature>
<evidence type="ECO:0000256" key="1">
    <source>
        <dbReference type="SAM" id="SignalP"/>
    </source>
</evidence>
<keyword evidence="1" id="KW-0732">Signal</keyword>
<gene>
    <name evidence="4" type="ORF">ACFFJ3_16350</name>
</gene>
<dbReference type="Pfam" id="PF20616">
    <property type="entry name" value="Caps_syn_GfcC_N"/>
    <property type="match status" value="1"/>
</dbReference>
<organism evidence="4 5">
    <name type="scientific">Serratia aquatilis</name>
    <dbReference type="NCBI Taxonomy" id="1737515"/>
    <lineage>
        <taxon>Bacteria</taxon>
        <taxon>Pseudomonadati</taxon>
        <taxon>Pseudomonadota</taxon>
        <taxon>Gammaproteobacteria</taxon>
        <taxon>Enterobacterales</taxon>
        <taxon>Yersiniaceae</taxon>
        <taxon>Serratia</taxon>
    </lineage>
</organism>